<dbReference type="OrthoDB" id="9775224at2"/>
<dbReference type="InterPro" id="IPR027417">
    <property type="entry name" value="P-loop_NTPase"/>
</dbReference>
<dbReference type="Gene3D" id="3.40.50.300">
    <property type="entry name" value="P-loop containing nucleotide triphosphate hydrolases"/>
    <property type="match status" value="2"/>
</dbReference>
<evidence type="ECO:0000256" key="1">
    <source>
        <dbReference type="SAM" id="Coils"/>
    </source>
</evidence>
<proteinExistence type="predicted"/>
<dbReference type="InterPro" id="IPR022488">
    <property type="entry name" value="PPK2-related"/>
</dbReference>
<dbReference type="STRING" id="313628.LNTAR_19937"/>
<gene>
    <name evidence="3" type="ORF">LNTAR_19937</name>
</gene>
<sequence>MKLAERDTFFDLSSAELAKLIKSIELQLINLQRQIADEGIPVFILIDGLSTAGKSACISHLVQAFDPRFYRVASGIKKKNQISWLQPFWDAGPAKGSISFFDRSWYRIPFRKEIAEQGGGRTYFDEALEFEKKHLLNGALVIKIFLNISHDTQSERLASLKNDKKLSWRVDKHDFEQNENFTKYQNAADEMIERSDFPESPWAIIPADNPHYAFLKASEYLVDSISKFINEHKQVLSFSSSLDGCEIPKRPNLQSLDISKKDYEKQLPKLQKRLQELSFKLYKKKRSAIILFEGWDAAGKGGAIKRLLRYVDPRNYRVCPIAAPSSEDKKHHYMWRFWTQFPDLGNLLVFDRTWYGRVLVERVEGFCAEEEWQRAYDEIALTEKHLNEEGVVLVKFWVDIDKEVQKERFDLRLKTEHKSWKITEEDWRNREKWELYDDAVNEMIFRTSRKGAKWNVIEGNNKKYARIQVLEQTIKAFEKALKA</sequence>
<evidence type="ECO:0000259" key="2">
    <source>
        <dbReference type="Pfam" id="PF03976"/>
    </source>
</evidence>
<comment type="caution">
    <text evidence="3">The sequence shown here is derived from an EMBL/GenBank/DDBJ whole genome shotgun (WGS) entry which is preliminary data.</text>
</comment>
<dbReference type="SUPFAM" id="SSF52540">
    <property type="entry name" value="P-loop containing nucleoside triphosphate hydrolases"/>
    <property type="match status" value="2"/>
</dbReference>
<name>A6DPT2_9BACT</name>
<accession>A6DPT2</accession>
<dbReference type="PANTHER" id="PTHR34383:SF3">
    <property type="entry name" value="POLYPHOSPHATE:AMP PHOSPHOTRANSFERASE"/>
    <property type="match status" value="1"/>
</dbReference>
<keyword evidence="4" id="KW-1185">Reference proteome</keyword>
<dbReference type="Proteomes" id="UP000004947">
    <property type="component" value="Unassembled WGS sequence"/>
</dbReference>
<feature type="coiled-coil region" evidence="1">
    <location>
        <begin position="253"/>
        <end position="280"/>
    </location>
</feature>
<organism evidence="3 4">
    <name type="scientific">Lentisphaera araneosa HTCC2155</name>
    <dbReference type="NCBI Taxonomy" id="313628"/>
    <lineage>
        <taxon>Bacteria</taxon>
        <taxon>Pseudomonadati</taxon>
        <taxon>Lentisphaerota</taxon>
        <taxon>Lentisphaeria</taxon>
        <taxon>Lentisphaerales</taxon>
        <taxon>Lentisphaeraceae</taxon>
        <taxon>Lentisphaera</taxon>
    </lineage>
</organism>
<dbReference type="Pfam" id="PF03976">
    <property type="entry name" value="PPK2"/>
    <property type="match status" value="2"/>
</dbReference>
<dbReference type="RefSeq" id="WP_007279863.1">
    <property type="nucleotide sequence ID" value="NZ_ABCK01000017.1"/>
</dbReference>
<protein>
    <recommendedName>
        <fullName evidence="2">Polyphosphate kinase-2-related domain-containing protein</fullName>
    </recommendedName>
</protein>
<evidence type="ECO:0000313" key="3">
    <source>
        <dbReference type="EMBL" id="EDM26377.1"/>
    </source>
</evidence>
<dbReference type="PANTHER" id="PTHR34383">
    <property type="entry name" value="POLYPHOSPHATE:AMP PHOSPHOTRANSFERASE-RELATED"/>
    <property type="match status" value="1"/>
</dbReference>
<dbReference type="eggNOG" id="COG2326">
    <property type="taxonomic scope" value="Bacteria"/>
</dbReference>
<feature type="domain" description="Polyphosphate kinase-2-related" evidence="2">
    <location>
        <begin position="258"/>
        <end position="480"/>
    </location>
</feature>
<reference evidence="3 4" key="1">
    <citation type="journal article" date="2010" name="J. Bacteriol.">
        <title>Genome sequence of Lentisphaera araneosa HTCC2155T, the type species of the order Lentisphaerales in the phylum Lentisphaerae.</title>
        <authorList>
            <person name="Thrash J.C."/>
            <person name="Cho J.C."/>
            <person name="Vergin K.L."/>
            <person name="Morris R.M."/>
            <person name="Giovannoni S.J."/>
        </authorList>
    </citation>
    <scope>NUCLEOTIDE SEQUENCE [LARGE SCALE GENOMIC DNA]</scope>
    <source>
        <strain evidence="3 4">HTCC2155</strain>
    </source>
</reference>
<feature type="domain" description="Polyphosphate kinase-2-related" evidence="2">
    <location>
        <begin position="16"/>
        <end position="227"/>
    </location>
</feature>
<dbReference type="EMBL" id="ABCK01000017">
    <property type="protein sequence ID" value="EDM26377.1"/>
    <property type="molecule type" value="Genomic_DNA"/>
</dbReference>
<dbReference type="AlphaFoldDB" id="A6DPT2"/>
<evidence type="ECO:0000313" key="4">
    <source>
        <dbReference type="Proteomes" id="UP000004947"/>
    </source>
</evidence>
<keyword evidence="1" id="KW-0175">Coiled coil</keyword>